<evidence type="ECO:0000313" key="1">
    <source>
        <dbReference type="Proteomes" id="UP000025227"/>
    </source>
</evidence>
<organism evidence="1 2">
    <name type="scientific">Haemonchus contortus</name>
    <name type="common">Barber pole worm</name>
    <dbReference type="NCBI Taxonomy" id="6289"/>
    <lineage>
        <taxon>Eukaryota</taxon>
        <taxon>Metazoa</taxon>
        <taxon>Ecdysozoa</taxon>
        <taxon>Nematoda</taxon>
        <taxon>Chromadorea</taxon>
        <taxon>Rhabditida</taxon>
        <taxon>Rhabditina</taxon>
        <taxon>Rhabditomorpha</taxon>
        <taxon>Strongyloidea</taxon>
        <taxon>Trichostrongylidae</taxon>
        <taxon>Haemonchus</taxon>
    </lineage>
</organism>
<proteinExistence type="predicted"/>
<dbReference type="AlphaFoldDB" id="A0A7I4YGQ5"/>
<dbReference type="OrthoDB" id="5876346at2759"/>
<accession>A0A7I4YGQ5</accession>
<dbReference type="OMA" id="LEGSGHY"/>
<evidence type="ECO:0000313" key="2">
    <source>
        <dbReference type="WBParaSite" id="HCON_00089840-00001"/>
    </source>
</evidence>
<sequence length="418" mass="46634">ISSLFMSHSSSMSNRSNKRRLPFNEPYDHFDWYRTPLPDNVVAVFRRPVQKYDENFNLTEFMRDTSYGEPFRIPPYVVCIRKIHKPIPCPRGDVVAFEHCKGRRDYLNNTFFGPPSCSEGGFIDWHALEGSGHYGNRYLMQLAENSRDYHNNMDGFEFNATTRMRGGGLQAPAPPTSEVPIYQASHVSHHSTASHSTSSHGMEPVGEQTVNVFSSPTQPAWVQSPHPEAIQQGFVNVYHGVAANGQMTGAVVVPSGNSVVKAPPSDEQGVCESDQMAEINEFFVTNPYQQADNPENLQTAQMQSPTAFPSDGVFKSEEVDFGFDASTIYEPVMQQPIYTQQHEQQALIRTAAGGECQAVASYGTPAGDFDQSQQRSQNCAEFQYNSPAAFENYLEMPVDNIKSVSMDSNSNDNPFFNE</sequence>
<dbReference type="WBParaSite" id="HCON_00089840-00001">
    <property type="protein sequence ID" value="HCON_00089840-00001"/>
    <property type="gene ID" value="HCON_00089840"/>
</dbReference>
<reference evidence="2" key="1">
    <citation type="submission" date="2020-12" db="UniProtKB">
        <authorList>
            <consortium name="WormBaseParasite"/>
        </authorList>
    </citation>
    <scope>IDENTIFICATION</scope>
    <source>
        <strain evidence="2">MHco3</strain>
    </source>
</reference>
<protein>
    <submittedName>
        <fullName evidence="2">DUF3444 domain-containing protein</fullName>
    </submittedName>
</protein>
<keyword evidence="1" id="KW-1185">Reference proteome</keyword>
<name>A0A7I4YGQ5_HAECO</name>
<dbReference type="Proteomes" id="UP000025227">
    <property type="component" value="Unplaced"/>
</dbReference>